<evidence type="ECO:0000256" key="2">
    <source>
        <dbReference type="ARBA" id="ARBA00010701"/>
    </source>
</evidence>
<evidence type="ECO:0000259" key="5">
    <source>
        <dbReference type="Pfam" id="PF00151"/>
    </source>
</evidence>
<dbReference type="InterPro" id="IPR013818">
    <property type="entry name" value="Lipase"/>
</dbReference>
<dbReference type="InterPro" id="IPR000734">
    <property type="entry name" value="TAG_lipase"/>
</dbReference>
<dbReference type="GO" id="GO:0016298">
    <property type="term" value="F:lipase activity"/>
    <property type="evidence" value="ECO:0007669"/>
    <property type="project" value="InterPro"/>
</dbReference>
<dbReference type="EMBL" id="WJQU01000003">
    <property type="protein sequence ID" value="KAJ6638033.1"/>
    <property type="molecule type" value="Genomic_DNA"/>
</dbReference>
<dbReference type="PANTHER" id="PTHR11610:SF185">
    <property type="entry name" value="LD47264P"/>
    <property type="match status" value="1"/>
</dbReference>
<dbReference type="OrthoDB" id="199913at2759"/>
<keyword evidence="7" id="KW-1185">Reference proteome</keyword>
<dbReference type="PANTHER" id="PTHR11610">
    <property type="entry name" value="LIPASE"/>
    <property type="match status" value="1"/>
</dbReference>
<dbReference type="PRINTS" id="PR00821">
    <property type="entry name" value="TAGLIPASE"/>
</dbReference>
<evidence type="ECO:0000256" key="3">
    <source>
        <dbReference type="ARBA" id="ARBA00022525"/>
    </source>
</evidence>
<dbReference type="InterPro" id="IPR029058">
    <property type="entry name" value="AB_hydrolase_fold"/>
</dbReference>
<protein>
    <submittedName>
        <fullName evidence="6">Pancreatic lipase-related protein 2</fullName>
    </submittedName>
</protein>
<dbReference type="CDD" id="cd00707">
    <property type="entry name" value="Pancreat_lipase_like"/>
    <property type="match status" value="1"/>
</dbReference>
<comment type="subcellular location">
    <subcellularLocation>
        <location evidence="1">Secreted</location>
    </subcellularLocation>
</comment>
<evidence type="ECO:0000313" key="7">
    <source>
        <dbReference type="Proteomes" id="UP001151699"/>
    </source>
</evidence>
<evidence type="ECO:0000256" key="1">
    <source>
        <dbReference type="ARBA" id="ARBA00004613"/>
    </source>
</evidence>
<accession>A0A9Q0MU83</accession>
<dbReference type="SUPFAM" id="SSF53474">
    <property type="entry name" value="alpha/beta-Hydrolases"/>
    <property type="match status" value="1"/>
</dbReference>
<dbReference type="InterPro" id="IPR033906">
    <property type="entry name" value="Lipase_N"/>
</dbReference>
<proteinExistence type="inferred from homology"/>
<sequence>MPPWEFENFEKSGISKSVSLIRFLFKITSAIRGRNYQSYSNILNGLLGHMSFLDLYSRTPKCYGVYGCFPITNPWTTTTRPVSLYPESPTKINVNFPVFNRHNRFLPKKLDLNDPQQTKNVGINPYGNIYFIAHGYIDSGDRPWIQEMTNALLDEDSQGTATVVVVDWGGGSSPPYTQAVANIRLVGAITAHIIHMIYEEMELANAYKIHMIGHSLGAHLCGYAGYYLQKDFGLTVGRITGLDPAEPLFSDVDPIVRLDRSDANYVDVIHTDALPFTSGGLGMRMAIGHVDFFPNGGYNNPGCDATVQDYIMQEKGSLFWGVQQFLSCNHIRAHQFMTASIRSKCPFVGISCDSYDDFKEGYCFECNKDQGYRCFKFGLRSIDSYDNLVAQGKIMDAEPLKVYLMTNGKSPFCRTHYKVTIKMSSSMESVMHGGEVGTMSIIIHADRHNATEKMRLSPDNVSRFYEPGYEYTSVIPGRDIGIPRYAHLEWEYKANPLNPLTWRILTTPRVYVEYITIESLEHRSKLKLCPIFANPVQEDSENLFMDDYCKDYSKRFSSSSTRHSN</sequence>
<dbReference type="GO" id="GO:0005615">
    <property type="term" value="C:extracellular space"/>
    <property type="evidence" value="ECO:0007669"/>
    <property type="project" value="TreeGrafter"/>
</dbReference>
<dbReference type="Pfam" id="PF00151">
    <property type="entry name" value="Lipase"/>
    <property type="match status" value="1"/>
</dbReference>
<dbReference type="AlphaFoldDB" id="A0A9Q0MU83"/>
<name>A0A9Q0MU83_9DIPT</name>
<evidence type="ECO:0000313" key="6">
    <source>
        <dbReference type="EMBL" id="KAJ6638033.1"/>
    </source>
</evidence>
<comment type="caution">
    <text evidence="6">The sequence shown here is derived from an EMBL/GenBank/DDBJ whole genome shotgun (WGS) entry which is preliminary data.</text>
</comment>
<reference evidence="6" key="1">
    <citation type="submission" date="2022-07" db="EMBL/GenBank/DDBJ databases">
        <authorList>
            <person name="Trinca V."/>
            <person name="Uliana J.V.C."/>
            <person name="Torres T.T."/>
            <person name="Ward R.J."/>
            <person name="Monesi N."/>
        </authorList>
    </citation>
    <scope>NUCLEOTIDE SEQUENCE</scope>
    <source>
        <strain evidence="6">HSMRA1968</strain>
        <tissue evidence="6">Whole embryos</tissue>
    </source>
</reference>
<evidence type="ECO:0000256" key="4">
    <source>
        <dbReference type="RuleBase" id="RU004262"/>
    </source>
</evidence>
<dbReference type="Proteomes" id="UP001151699">
    <property type="component" value="Chromosome X"/>
</dbReference>
<dbReference type="Gene3D" id="3.40.50.1820">
    <property type="entry name" value="alpha/beta hydrolase"/>
    <property type="match status" value="1"/>
</dbReference>
<comment type="similarity">
    <text evidence="2 4">Belongs to the AB hydrolase superfamily. Lipase family.</text>
</comment>
<organism evidence="6 7">
    <name type="scientific">Pseudolycoriella hygida</name>
    <dbReference type="NCBI Taxonomy" id="35572"/>
    <lineage>
        <taxon>Eukaryota</taxon>
        <taxon>Metazoa</taxon>
        <taxon>Ecdysozoa</taxon>
        <taxon>Arthropoda</taxon>
        <taxon>Hexapoda</taxon>
        <taxon>Insecta</taxon>
        <taxon>Pterygota</taxon>
        <taxon>Neoptera</taxon>
        <taxon>Endopterygota</taxon>
        <taxon>Diptera</taxon>
        <taxon>Nematocera</taxon>
        <taxon>Sciaroidea</taxon>
        <taxon>Sciaridae</taxon>
        <taxon>Pseudolycoriella</taxon>
    </lineage>
</organism>
<gene>
    <name evidence="6" type="primary">PNLIPRP2_4</name>
    <name evidence="6" type="ORF">Bhyg_10766</name>
</gene>
<feature type="domain" description="Lipase" evidence="5">
    <location>
        <begin position="62"/>
        <end position="412"/>
    </location>
</feature>
<keyword evidence="3" id="KW-0964">Secreted</keyword>
<dbReference type="GO" id="GO:0016042">
    <property type="term" value="P:lipid catabolic process"/>
    <property type="evidence" value="ECO:0007669"/>
    <property type="project" value="TreeGrafter"/>
</dbReference>